<dbReference type="Pfam" id="PF01565">
    <property type="entry name" value="FAD_binding_4"/>
    <property type="match status" value="1"/>
</dbReference>
<dbReference type="Gene3D" id="3.30.465.10">
    <property type="match status" value="1"/>
</dbReference>
<dbReference type="AlphaFoldDB" id="A0A2H3CU07"/>
<keyword evidence="3" id="KW-1185">Reference proteome</keyword>
<accession>A0A2H3CU07</accession>
<reference evidence="3" key="1">
    <citation type="journal article" date="2017" name="Nat. Ecol. Evol.">
        <title>Genome expansion and lineage-specific genetic innovations in the forest pathogenic fungi Armillaria.</title>
        <authorList>
            <person name="Sipos G."/>
            <person name="Prasanna A.N."/>
            <person name="Walter M.C."/>
            <person name="O'Connor E."/>
            <person name="Balint B."/>
            <person name="Krizsan K."/>
            <person name="Kiss B."/>
            <person name="Hess J."/>
            <person name="Varga T."/>
            <person name="Slot J."/>
            <person name="Riley R."/>
            <person name="Boka B."/>
            <person name="Rigling D."/>
            <person name="Barry K."/>
            <person name="Lee J."/>
            <person name="Mihaltcheva S."/>
            <person name="LaButti K."/>
            <person name="Lipzen A."/>
            <person name="Waldron R."/>
            <person name="Moloney N.M."/>
            <person name="Sperisen C."/>
            <person name="Kredics L."/>
            <person name="Vagvoelgyi C."/>
            <person name="Patrignani A."/>
            <person name="Fitzpatrick D."/>
            <person name="Nagy I."/>
            <person name="Doyle S."/>
            <person name="Anderson J.B."/>
            <person name="Grigoriev I.V."/>
            <person name="Gueldener U."/>
            <person name="Muensterkoetter M."/>
            <person name="Nagy L.G."/>
        </authorList>
    </citation>
    <scope>NUCLEOTIDE SEQUENCE [LARGE SCALE GENOMIC DNA]</scope>
    <source>
        <strain evidence="3">Ar21-2</strain>
    </source>
</reference>
<dbReference type="SUPFAM" id="SSF56176">
    <property type="entry name" value="FAD-binding/transporter-associated domain-like"/>
    <property type="match status" value="1"/>
</dbReference>
<dbReference type="InterPro" id="IPR006094">
    <property type="entry name" value="Oxid_FAD_bind_N"/>
</dbReference>
<feature type="domain" description="FAD linked oxidase N-terminal" evidence="1">
    <location>
        <begin position="3"/>
        <end position="59"/>
    </location>
</feature>
<dbReference type="Proteomes" id="UP000217790">
    <property type="component" value="Unassembled WGS sequence"/>
</dbReference>
<dbReference type="GO" id="GO:0050660">
    <property type="term" value="F:flavin adenine dinucleotide binding"/>
    <property type="evidence" value="ECO:0007669"/>
    <property type="project" value="InterPro"/>
</dbReference>
<organism evidence="2 3">
    <name type="scientific">Armillaria gallica</name>
    <name type="common">Bulbous honey fungus</name>
    <name type="synonym">Armillaria bulbosa</name>
    <dbReference type="NCBI Taxonomy" id="47427"/>
    <lineage>
        <taxon>Eukaryota</taxon>
        <taxon>Fungi</taxon>
        <taxon>Dikarya</taxon>
        <taxon>Basidiomycota</taxon>
        <taxon>Agaricomycotina</taxon>
        <taxon>Agaricomycetes</taxon>
        <taxon>Agaricomycetidae</taxon>
        <taxon>Agaricales</taxon>
        <taxon>Marasmiineae</taxon>
        <taxon>Physalacriaceae</taxon>
        <taxon>Armillaria</taxon>
    </lineage>
</organism>
<dbReference type="STRING" id="47427.A0A2H3CU07"/>
<proteinExistence type="predicted"/>
<dbReference type="EMBL" id="KZ293691">
    <property type="protein sequence ID" value="PBK85340.1"/>
    <property type="molecule type" value="Genomic_DNA"/>
</dbReference>
<dbReference type="InParanoid" id="A0A2H3CU07"/>
<evidence type="ECO:0000313" key="3">
    <source>
        <dbReference type="Proteomes" id="UP000217790"/>
    </source>
</evidence>
<protein>
    <recommendedName>
        <fullName evidence="1">FAD linked oxidase N-terminal domain-containing protein</fullName>
    </recommendedName>
</protein>
<gene>
    <name evidence="2" type="ORF">ARMGADRAFT_1087520</name>
</gene>
<evidence type="ECO:0000259" key="1">
    <source>
        <dbReference type="Pfam" id="PF01565"/>
    </source>
</evidence>
<dbReference type="InterPro" id="IPR036318">
    <property type="entry name" value="FAD-bd_PCMH-like_sf"/>
</dbReference>
<evidence type="ECO:0000313" key="2">
    <source>
        <dbReference type="EMBL" id="PBK85340.1"/>
    </source>
</evidence>
<name>A0A2H3CU07_ARMGA</name>
<sequence>MQTPFGVKGGGHATNPRFSSTTGVQIAMTHFKDITYDAKTQTAVIGAGNIWDDIYEALNA</sequence>
<dbReference type="InterPro" id="IPR016169">
    <property type="entry name" value="FAD-bd_PCMH_sub2"/>
</dbReference>
<dbReference type="OrthoDB" id="2151789at2759"/>